<feature type="domain" description="Chorismatase FkbO/Hyg5-like N-terminal" evidence="1">
    <location>
        <begin position="82"/>
        <end position="200"/>
    </location>
</feature>
<gene>
    <name evidence="2" type="ORF">EHE19_014580</name>
</gene>
<organism evidence="2 3">
    <name type="scientific">Ruminiclostridium herbifermentans</name>
    <dbReference type="NCBI Taxonomy" id="2488810"/>
    <lineage>
        <taxon>Bacteria</taxon>
        <taxon>Bacillati</taxon>
        <taxon>Bacillota</taxon>
        <taxon>Clostridia</taxon>
        <taxon>Eubacteriales</taxon>
        <taxon>Oscillospiraceae</taxon>
        <taxon>Ruminiclostridium</taxon>
    </lineage>
</organism>
<evidence type="ECO:0000313" key="3">
    <source>
        <dbReference type="Proteomes" id="UP000306409"/>
    </source>
</evidence>
<dbReference type="AlphaFoldDB" id="A0A4U7JLH7"/>
<dbReference type="Gene3D" id="3.30.1330.40">
    <property type="entry name" value="RutC-like"/>
    <property type="match status" value="1"/>
</dbReference>
<dbReference type="CDD" id="cd06153">
    <property type="entry name" value="YjgF_YER057c_UK114_like_5"/>
    <property type="match status" value="1"/>
</dbReference>
<dbReference type="Proteomes" id="UP000306409">
    <property type="component" value="Chromosome"/>
</dbReference>
<sequence>MFNVSKEEISKGTISNEEFPKVNVHLIPADLIRLKEIQKKENILGVIKFSDLNEHEDLKILGEDLPTMNIKMKPFMENAFYEIWTSDQPINYGNNEILKFACDGYHHFLTVNIKEQNRDLREIGRLAYDSIFEILKRNNYSNISRVWNHIPNINEFSDAKERYTKFCHGRAESFEVNGNIYPAATGIGCRGDSLCIYMLSTVQNIQKYIENPNQTPAYKYPPKYGIKSPSFARATYTNYNSLISRLYISGTASILGSDTVHVGNVGKQCETTLENIRVLISSSNLSNYGIKENFTLDNIDCIKVYIKNNEDFEVIKDICSNAFSKNRSIAYLKADVCRNDLLVEIEGIVQK</sequence>
<protein>
    <submittedName>
        <fullName evidence="2">Reactive intermediate/imine deaminase</fullName>
    </submittedName>
</protein>
<dbReference type="OrthoDB" id="1114505at2"/>
<dbReference type="KEGG" id="rher:EHE19_014580"/>
<dbReference type="Pfam" id="PF21168">
    <property type="entry name" value="FkbO_Hyg5-like_N"/>
    <property type="match status" value="1"/>
</dbReference>
<dbReference type="InterPro" id="IPR049368">
    <property type="entry name" value="FkbO_Hyg5-like_N"/>
</dbReference>
<dbReference type="InterPro" id="IPR035959">
    <property type="entry name" value="RutC-like_sf"/>
</dbReference>
<proteinExistence type="predicted"/>
<evidence type="ECO:0000259" key="1">
    <source>
        <dbReference type="Pfam" id="PF21168"/>
    </source>
</evidence>
<accession>A0A4U7JLH7</accession>
<name>A0A4U7JLH7_9FIRM</name>
<dbReference type="EMBL" id="CP061336">
    <property type="protein sequence ID" value="QNU66097.1"/>
    <property type="molecule type" value="Genomic_DNA"/>
</dbReference>
<reference evidence="2 3" key="1">
    <citation type="submission" date="2020-09" db="EMBL/GenBank/DDBJ databases">
        <title>Characterization and genome sequencing of Ruminiclostridium sp. nov. MA18.</title>
        <authorList>
            <person name="Rettenmaier R."/>
            <person name="Kowollik M.-L."/>
            <person name="Liebl W."/>
            <person name="Zverlov V."/>
        </authorList>
    </citation>
    <scope>NUCLEOTIDE SEQUENCE [LARGE SCALE GENOMIC DNA]</scope>
    <source>
        <strain evidence="2 3">MA18</strain>
    </source>
</reference>
<dbReference type="SUPFAM" id="SSF55298">
    <property type="entry name" value="YjgF-like"/>
    <property type="match status" value="1"/>
</dbReference>
<keyword evidence="3" id="KW-1185">Reference proteome</keyword>
<evidence type="ECO:0000313" key="2">
    <source>
        <dbReference type="EMBL" id="QNU66097.1"/>
    </source>
</evidence>
<dbReference type="RefSeq" id="WP_137696843.1">
    <property type="nucleotide sequence ID" value="NZ_CP061336.1"/>
</dbReference>